<evidence type="ECO:0000259" key="2">
    <source>
        <dbReference type="Pfam" id="PF03795"/>
    </source>
</evidence>
<dbReference type="PANTHER" id="PTHR33606:SF3">
    <property type="entry name" value="PROTEIN YCII"/>
    <property type="match status" value="1"/>
</dbReference>
<feature type="domain" description="YCII-related" evidence="2">
    <location>
        <begin position="1"/>
        <end position="86"/>
    </location>
</feature>
<dbReference type="Pfam" id="PF03795">
    <property type="entry name" value="YCII"/>
    <property type="match status" value="1"/>
</dbReference>
<dbReference type="NCBIfam" id="NF009508">
    <property type="entry name" value="PRK12866.1"/>
    <property type="match status" value="1"/>
</dbReference>
<dbReference type="Gene3D" id="3.30.70.1060">
    <property type="entry name" value="Dimeric alpha+beta barrel"/>
    <property type="match status" value="1"/>
</dbReference>
<gene>
    <name evidence="3" type="ORF">I6U50_00980</name>
</gene>
<accession>A0ABS0TC20</accession>
<evidence type="ECO:0000313" key="3">
    <source>
        <dbReference type="EMBL" id="MBI6118589.1"/>
    </source>
</evidence>
<keyword evidence="4" id="KW-1185">Reference proteome</keyword>
<dbReference type="SUPFAM" id="SSF54909">
    <property type="entry name" value="Dimeric alpha+beta barrel"/>
    <property type="match status" value="1"/>
</dbReference>
<dbReference type="InterPro" id="IPR051807">
    <property type="entry name" value="Sec-metab_biosynth-assoc"/>
</dbReference>
<dbReference type="InterPro" id="IPR005545">
    <property type="entry name" value="YCII"/>
</dbReference>
<dbReference type="Proteomes" id="UP000635665">
    <property type="component" value="Unassembled WGS sequence"/>
</dbReference>
<protein>
    <recommendedName>
        <fullName evidence="2">YCII-related domain-containing protein</fullName>
    </recommendedName>
</protein>
<comment type="caution">
    <text evidence="3">The sequence shown here is derived from an EMBL/GenBank/DDBJ whole genome shotgun (WGS) entry which is preliminary data.</text>
</comment>
<dbReference type="PANTHER" id="PTHR33606">
    <property type="entry name" value="PROTEIN YCII"/>
    <property type="match status" value="1"/>
</dbReference>
<name>A0ABS0TC20_9FLAO</name>
<reference evidence="3 4" key="1">
    <citation type="submission" date="2020-12" db="EMBL/GenBank/DDBJ databases">
        <title>Salegentibacter orientalis sp. nov., isolated from costal sediment.</title>
        <authorList>
            <person name="Lian F.-B."/>
        </authorList>
    </citation>
    <scope>NUCLEOTIDE SEQUENCE [LARGE SCALE GENOMIC DNA]</scope>
    <source>
        <strain evidence="3 4">F60176</strain>
    </source>
</reference>
<dbReference type="InterPro" id="IPR011008">
    <property type="entry name" value="Dimeric_a/b-barrel"/>
</dbReference>
<evidence type="ECO:0000313" key="4">
    <source>
        <dbReference type="Proteomes" id="UP000635665"/>
    </source>
</evidence>
<evidence type="ECO:0000256" key="1">
    <source>
        <dbReference type="ARBA" id="ARBA00007689"/>
    </source>
</evidence>
<organism evidence="3 4">
    <name type="scientific">Salegentibacter maritimus</name>
    <dbReference type="NCBI Taxonomy" id="2794347"/>
    <lineage>
        <taxon>Bacteria</taxon>
        <taxon>Pseudomonadati</taxon>
        <taxon>Bacteroidota</taxon>
        <taxon>Flavobacteriia</taxon>
        <taxon>Flavobacteriales</taxon>
        <taxon>Flavobacteriaceae</taxon>
        <taxon>Salegentibacter</taxon>
    </lineage>
</organism>
<dbReference type="EMBL" id="JAEHNY010000001">
    <property type="protein sequence ID" value="MBI6118589.1"/>
    <property type="molecule type" value="Genomic_DNA"/>
</dbReference>
<dbReference type="RefSeq" id="WP_198637538.1">
    <property type="nucleotide sequence ID" value="NZ_JAEHNY010000001.1"/>
</dbReference>
<proteinExistence type="inferred from homology"/>
<sequence>MNYYILTYTTPENYLEEREKYRKDHLSHATEYFNEGYLLLGGAIDSANEAVLVFKANSDKIAKAFAENDPYTKNGLIKSWSVKKWNVAIGDDLV</sequence>
<comment type="similarity">
    <text evidence="1">Belongs to the YciI family.</text>
</comment>